<dbReference type="PANTHER" id="PTHR46401:SF2">
    <property type="entry name" value="GLYCOSYLTRANSFERASE WBBK-RELATED"/>
    <property type="match status" value="1"/>
</dbReference>
<accession>F8LBW9</accession>
<gene>
    <name evidence="3" type="ORF">WCH_AZ07290</name>
</gene>
<feature type="domain" description="Glycosyl transferase family 1" evidence="2">
    <location>
        <begin position="208"/>
        <end position="268"/>
    </location>
</feature>
<evidence type="ECO:0000259" key="2">
    <source>
        <dbReference type="Pfam" id="PF00534"/>
    </source>
</evidence>
<protein>
    <submittedName>
        <fullName evidence="3">Putative glycosyltransferase</fullName>
    </submittedName>
</protein>
<name>F8LBW9_9BACT</name>
<dbReference type="GO" id="GO:0016757">
    <property type="term" value="F:glycosyltransferase activity"/>
    <property type="evidence" value="ECO:0007669"/>
    <property type="project" value="InterPro"/>
</dbReference>
<evidence type="ECO:0000313" key="3">
    <source>
        <dbReference type="EMBL" id="CCB90983.1"/>
    </source>
</evidence>
<dbReference type="Pfam" id="PF00534">
    <property type="entry name" value="Glycos_transf_1"/>
    <property type="match status" value="1"/>
</dbReference>
<dbReference type="GO" id="GO:0009103">
    <property type="term" value="P:lipopolysaccharide biosynthetic process"/>
    <property type="evidence" value="ECO:0007669"/>
    <property type="project" value="TreeGrafter"/>
</dbReference>
<dbReference type="Gene3D" id="3.40.50.2000">
    <property type="entry name" value="Glycogen Phosphorylase B"/>
    <property type="match status" value="1"/>
</dbReference>
<proteinExistence type="predicted"/>
<organism evidence="3">
    <name type="scientific">Waddlia chondrophila 2032/99</name>
    <dbReference type="NCBI Taxonomy" id="765953"/>
    <lineage>
        <taxon>Bacteria</taxon>
        <taxon>Pseudomonadati</taxon>
        <taxon>Chlamydiota</taxon>
        <taxon>Chlamydiia</taxon>
        <taxon>Parachlamydiales</taxon>
        <taxon>Waddliaceae</taxon>
        <taxon>Waddlia</taxon>
    </lineage>
</organism>
<dbReference type="PANTHER" id="PTHR46401">
    <property type="entry name" value="GLYCOSYLTRANSFERASE WBBK-RELATED"/>
    <property type="match status" value="1"/>
</dbReference>
<dbReference type="InterPro" id="IPR001296">
    <property type="entry name" value="Glyco_trans_1"/>
</dbReference>
<dbReference type="SUPFAM" id="SSF53756">
    <property type="entry name" value="UDP-Glycosyltransferase/glycogen phosphorylase"/>
    <property type="match status" value="1"/>
</dbReference>
<sequence>MYRYILLSLCIFLGIYLFVSSSSSKPTSDPSLTINLFCRLNGHGLSTDAAILTEALTAQGAQVRRVDRKSWKVSSADINIFCEHMVPKHFSKAAQNWFIPNPEWFGQDLEDLKNIDLILCRTKEVERIFNDLGMKTYFLGFTSPDCFQPHVVKRSDQYLHLAGNSTYKGTDATVKAWMANQSFPLLTVISKKKAPPSDLTPNVKWEQKYVSKEELLDVLNRSAIHLCPSEAEGFGHYISEAMSCGAVVVTTDAPPMNEFIRDPRFLIPYESSSKHDLAMKYYVSAADVEAKVREITQLSPGELKAVGEANRQRYLEMKKNFEENIEQLIAPYARG</sequence>
<keyword evidence="1 3" id="KW-0808">Transferase</keyword>
<dbReference type="AlphaFoldDB" id="F8LBW9"/>
<dbReference type="EMBL" id="FR872644">
    <property type="protein sequence ID" value="CCB90983.1"/>
    <property type="molecule type" value="Genomic_DNA"/>
</dbReference>
<evidence type="ECO:0000256" key="1">
    <source>
        <dbReference type="ARBA" id="ARBA00022679"/>
    </source>
</evidence>
<reference evidence="3" key="1">
    <citation type="submission" date="2011-05" db="EMBL/GenBank/DDBJ databases">
        <title>Unity in variety -- the pan-genome of the Chlamydiae.</title>
        <authorList>
            <person name="Collingro A."/>
            <person name="Tischler P."/>
            <person name="Weinmaier T."/>
            <person name="Penz T."/>
            <person name="Heinz E."/>
            <person name="Brunham R.C."/>
            <person name="Read T.D."/>
            <person name="Bavoil P.M."/>
            <person name="Sachse K."/>
            <person name="Kahane S."/>
            <person name="Friedman M.G."/>
            <person name="Rattei T."/>
            <person name="Myers G.S.A."/>
            <person name="Horn M."/>
        </authorList>
    </citation>
    <scope>NUCLEOTIDE SEQUENCE</scope>
    <source>
        <strain evidence="3">2032/99</strain>
    </source>
</reference>